<proteinExistence type="predicted"/>
<keyword evidence="2" id="KW-1185">Reference proteome</keyword>
<gene>
    <name evidence="1" type="ORF">N8I74_14505</name>
</gene>
<organism evidence="1 2">
    <name type="scientific">Chitiniphilus purpureus</name>
    <dbReference type="NCBI Taxonomy" id="2981137"/>
    <lineage>
        <taxon>Bacteria</taxon>
        <taxon>Pseudomonadati</taxon>
        <taxon>Pseudomonadota</taxon>
        <taxon>Betaproteobacteria</taxon>
        <taxon>Neisseriales</taxon>
        <taxon>Chitinibacteraceae</taxon>
        <taxon>Chitiniphilus</taxon>
    </lineage>
</organism>
<protein>
    <submittedName>
        <fullName evidence="1">Uncharacterized protein</fullName>
    </submittedName>
</protein>
<accession>A0ABY6DJI3</accession>
<name>A0ABY6DJI3_9NEIS</name>
<evidence type="ECO:0000313" key="1">
    <source>
        <dbReference type="EMBL" id="UXY14520.1"/>
    </source>
</evidence>
<dbReference type="EMBL" id="CP106753">
    <property type="protein sequence ID" value="UXY14520.1"/>
    <property type="molecule type" value="Genomic_DNA"/>
</dbReference>
<evidence type="ECO:0000313" key="2">
    <source>
        <dbReference type="Proteomes" id="UP001061302"/>
    </source>
</evidence>
<reference evidence="1" key="1">
    <citation type="submission" date="2022-10" db="EMBL/GenBank/DDBJ databases">
        <title>Chitiniphilus purpureus sp. nov., a novel chitin-degrading bacterium isolated from crawfish pond sediment.</title>
        <authorList>
            <person name="Li K."/>
        </authorList>
    </citation>
    <scope>NUCLEOTIDE SEQUENCE</scope>
    <source>
        <strain evidence="1">CD1</strain>
    </source>
</reference>
<dbReference type="RefSeq" id="WP_263123820.1">
    <property type="nucleotide sequence ID" value="NZ_CP106753.1"/>
</dbReference>
<sequence>MVMTKNLLKLAEMEVIAKKAMFEALRDYPKPSEGLENLTLGSGITDSAGIFELYLAGERPQDARVLSRATVDRSSGEVHVEVFLDKPLFSASS</sequence>
<dbReference type="Proteomes" id="UP001061302">
    <property type="component" value="Chromosome"/>
</dbReference>